<sequence length="98" mass="11483">MDYDSVKSLFEKPGILKCSEYVAEYADYFGEAYQLAIDTIQTSMKMFAEKGKSFPPPLKPEDDEYNGRLTLRLPKYLHRKIARTAQQEEINFYITRVM</sequence>
<comment type="caution">
    <text evidence="1">The sequence shown here is derived from an EMBL/GenBank/DDBJ whole genome shotgun (WGS) entry which is preliminary data.</text>
</comment>
<gene>
    <name evidence="1" type="ORF">PN36_24865</name>
</gene>
<dbReference type="Proteomes" id="UP000030428">
    <property type="component" value="Unassembled WGS sequence"/>
</dbReference>
<evidence type="ECO:0000313" key="2">
    <source>
        <dbReference type="Proteomes" id="UP000030428"/>
    </source>
</evidence>
<organism evidence="1 2">
    <name type="scientific">Candidatus Thiomargarita nelsonii</name>
    <dbReference type="NCBI Taxonomy" id="1003181"/>
    <lineage>
        <taxon>Bacteria</taxon>
        <taxon>Pseudomonadati</taxon>
        <taxon>Pseudomonadota</taxon>
        <taxon>Gammaproteobacteria</taxon>
        <taxon>Thiotrichales</taxon>
        <taxon>Thiotrichaceae</taxon>
        <taxon>Thiomargarita</taxon>
    </lineage>
</organism>
<name>A0A4E0QM46_9GAMM</name>
<keyword evidence="2" id="KW-1185">Reference proteome</keyword>
<dbReference type="InterPro" id="IPR008651">
    <property type="entry name" value="Uncharacterised_HicB"/>
</dbReference>
<accession>A0A4E0QM46</accession>
<protein>
    <recommendedName>
        <fullName evidence="3">HicB family protein</fullName>
    </recommendedName>
</protein>
<proteinExistence type="predicted"/>
<dbReference type="AlphaFoldDB" id="A0A4E0QM46"/>
<evidence type="ECO:0000313" key="1">
    <source>
        <dbReference type="EMBL" id="TGO02449.1"/>
    </source>
</evidence>
<dbReference type="EMBL" id="JSZA02000133">
    <property type="protein sequence ID" value="TGO02449.1"/>
    <property type="molecule type" value="Genomic_DNA"/>
</dbReference>
<reference evidence="1 2" key="1">
    <citation type="journal article" date="2016" name="Front. Microbiol.">
        <title>Single-Cell (Meta-)Genomics of a Dimorphic Candidatus Thiomargarita nelsonii Reveals Genomic Plasticity.</title>
        <authorList>
            <person name="Flood B.E."/>
            <person name="Fliss P."/>
            <person name="Jones D.S."/>
            <person name="Dick G.J."/>
            <person name="Jain S."/>
            <person name="Kaster A.K."/>
            <person name="Winkel M."/>
            <person name="Mussmann M."/>
            <person name="Bailey J."/>
        </authorList>
    </citation>
    <scope>NUCLEOTIDE SEQUENCE [LARGE SCALE GENOMIC DNA]</scope>
    <source>
        <strain evidence="1">Hydrate Ridge</strain>
    </source>
</reference>
<dbReference type="Pfam" id="PF05534">
    <property type="entry name" value="HicB"/>
    <property type="match status" value="1"/>
</dbReference>
<evidence type="ECO:0008006" key="3">
    <source>
        <dbReference type="Google" id="ProtNLM"/>
    </source>
</evidence>